<gene>
    <name evidence="2" type="ORF">G9U52_30600</name>
</gene>
<evidence type="ECO:0000259" key="1">
    <source>
        <dbReference type="Pfam" id="PF01261"/>
    </source>
</evidence>
<evidence type="ECO:0000313" key="3">
    <source>
        <dbReference type="Proteomes" id="UP001165962"/>
    </source>
</evidence>
<protein>
    <submittedName>
        <fullName evidence="2">Sugar phosphate isomerase/epimerase</fullName>
    </submittedName>
</protein>
<reference evidence="2" key="1">
    <citation type="submission" date="2020-03" db="EMBL/GenBank/DDBJ databases">
        <title>Draft sequencing of Paenibacilllus sp. S3N08.</title>
        <authorList>
            <person name="Kim D.-U."/>
        </authorList>
    </citation>
    <scope>NUCLEOTIDE SEQUENCE</scope>
    <source>
        <strain evidence="2">S3N08</strain>
    </source>
</reference>
<dbReference type="PANTHER" id="PTHR12110:SF53">
    <property type="entry name" value="BLR5974 PROTEIN"/>
    <property type="match status" value="1"/>
</dbReference>
<dbReference type="Pfam" id="PF01261">
    <property type="entry name" value="AP_endonuc_2"/>
    <property type="match status" value="1"/>
</dbReference>
<dbReference type="InterPro" id="IPR013022">
    <property type="entry name" value="Xyl_isomerase-like_TIM-brl"/>
</dbReference>
<keyword evidence="2" id="KW-0413">Isomerase</keyword>
<accession>A0ABX0JF61</accession>
<dbReference type="PANTHER" id="PTHR12110">
    <property type="entry name" value="HYDROXYPYRUVATE ISOMERASE"/>
    <property type="match status" value="1"/>
</dbReference>
<name>A0ABX0JF61_9BACL</name>
<dbReference type="GO" id="GO:0016853">
    <property type="term" value="F:isomerase activity"/>
    <property type="evidence" value="ECO:0007669"/>
    <property type="project" value="UniProtKB-KW"/>
</dbReference>
<dbReference type="Proteomes" id="UP001165962">
    <property type="component" value="Unassembled WGS sequence"/>
</dbReference>
<dbReference type="Gene3D" id="3.20.20.150">
    <property type="entry name" value="Divalent-metal-dependent TIM barrel enzymes"/>
    <property type="match status" value="1"/>
</dbReference>
<dbReference type="InterPro" id="IPR036237">
    <property type="entry name" value="Xyl_isomerase-like_sf"/>
</dbReference>
<dbReference type="SUPFAM" id="SSF51658">
    <property type="entry name" value="Xylose isomerase-like"/>
    <property type="match status" value="1"/>
</dbReference>
<evidence type="ECO:0000313" key="2">
    <source>
        <dbReference type="EMBL" id="NHN34173.1"/>
    </source>
</evidence>
<sequence>MLKLKGVGVSLMSYGVVSNLERLKEKLLNVIEAGFSSVEIPIQGMNVIVNGEIDLRRLDAYSKLLGSLSLNYTMHAPFDLNLFRQGSLSFEKKLFMASLEVAGAVGAEIMVYHVGRFVGEEQFIYPHTWMSYTDAEKQQLMQQEIDFIRIAGERAQQLKVRIGMENVRPYLDCPDYCYSVIPRMLAQQVAAIGHAHVGITLDVGHLHLSTQMYGLSLHDELQAMLPYIIHLHVHDNFGKPCFSTEKNQYELLPLGRGDMHMPIGEGEVPMAQIARMLEATPFHGYLIHEIREQYEYSWSELSQKHHDLLSLESTPIDMTLPTEKQHVG</sequence>
<dbReference type="InterPro" id="IPR050312">
    <property type="entry name" value="IolE/XylAMocC-like"/>
</dbReference>
<keyword evidence="3" id="KW-1185">Reference proteome</keyword>
<organism evidence="2 3">
    <name type="scientific">Paenibacillus agricola</name>
    <dbReference type="NCBI Taxonomy" id="2716264"/>
    <lineage>
        <taxon>Bacteria</taxon>
        <taxon>Bacillati</taxon>
        <taxon>Bacillota</taxon>
        <taxon>Bacilli</taxon>
        <taxon>Bacillales</taxon>
        <taxon>Paenibacillaceae</taxon>
        <taxon>Paenibacillus</taxon>
    </lineage>
</organism>
<feature type="domain" description="Xylose isomerase-like TIM barrel" evidence="1">
    <location>
        <begin position="30"/>
        <end position="293"/>
    </location>
</feature>
<dbReference type="RefSeq" id="WP_166154842.1">
    <property type="nucleotide sequence ID" value="NZ_JAAOIW010000016.1"/>
</dbReference>
<comment type="caution">
    <text evidence="2">The sequence shown here is derived from an EMBL/GenBank/DDBJ whole genome shotgun (WGS) entry which is preliminary data.</text>
</comment>
<dbReference type="EMBL" id="JAAOIW010000016">
    <property type="protein sequence ID" value="NHN34173.1"/>
    <property type="molecule type" value="Genomic_DNA"/>
</dbReference>
<proteinExistence type="predicted"/>